<evidence type="ECO:0000313" key="2">
    <source>
        <dbReference type="Proteomes" id="UP001152484"/>
    </source>
</evidence>
<comment type="caution">
    <text evidence="1">The sequence shown here is derived from an EMBL/GenBank/DDBJ whole genome shotgun (WGS) entry which is preliminary data.</text>
</comment>
<dbReference type="AlphaFoldDB" id="A0A9P0ZHH5"/>
<organism evidence="1 2">
    <name type="scientific">Cuscuta europaea</name>
    <name type="common">European dodder</name>
    <dbReference type="NCBI Taxonomy" id="41803"/>
    <lineage>
        <taxon>Eukaryota</taxon>
        <taxon>Viridiplantae</taxon>
        <taxon>Streptophyta</taxon>
        <taxon>Embryophyta</taxon>
        <taxon>Tracheophyta</taxon>
        <taxon>Spermatophyta</taxon>
        <taxon>Magnoliopsida</taxon>
        <taxon>eudicotyledons</taxon>
        <taxon>Gunneridae</taxon>
        <taxon>Pentapetalae</taxon>
        <taxon>asterids</taxon>
        <taxon>lamiids</taxon>
        <taxon>Solanales</taxon>
        <taxon>Convolvulaceae</taxon>
        <taxon>Cuscuteae</taxon>
        <taxon>Cuscuta</taxon>
        <taxon>Cuscuta subgen. Cuscuta</taxon>
    </lineage>
</organism>
<dbReference type="Proteomes" id="UP001152484">
    <property type="component" value="Unassembled WGS sequence"/>
</dbReference>
<sequence length="82" mass="9188">MQAAQRDASGGEKQADCGKLRKRETEKMALQLADCGIDYEGLITPAICNLLKFGSTPWIHIFRCNECNVDDFANSMFQVLFI</sequence>
<gene>
    <name evidence="1" type="ORF">CEURO_LOCUS15990</name>
</gene>
<protein>
    <submittedName>
        <fullName evidence="1">Uncharacterized protein</fullName>
    </submittedName>
</protein>
<proteinExistence type="predicted"/>
<accession>A0A9P0ZHH5</accession>
<name>A0A9P0ZHH5_CUSEU</name>
<dbReference type="EMBL" id="CAMAPE010000044">
    <property type="protein sequence ID" value="CAH9102937.1"/>
    <property type="molecule type" value="Genomic_DNA"/>
</dbReference>
<reference evidence="1" key="1">
    <citation type="submission" date="2022-07" db="EMBL/GenBank/DDBJ databases">
        <authorList>
            <person name="Macas J."/>
            <person name="Novak P."/>
            <person name="Neumann P."/>
        </authorList>
    </citation>
    <scope>NUCLEOTIDE SEQUENCE</scope>
</reference>
<evidence type="ECO:0000313" key="1">
    <source>
        <dbReference type="EMBL" id="CAH9102937.1"/>
    </source>
</evidence>
<keyword evidence="2" id="KW-1185">Reference proteome</keyword>